<dbReference type="Pfam" id="PF13560">
    <property type="entry name" value="HTH_31"/>
    <property type="match status" value="1"/>
</dbReference>
<keyword evidence="2" id="KW-1133">Transmembrane helix</keyword>
<dbReference type="InterPro" id="IPR010982">
    <property type="entry name" value="Lambda_DNA-bd_dom_sf"/>
</dbReference>
<keyword evidence="2" id="KW-0812">Transmembrane</keyword>
<feature type="compositionally biased region" description="Basic and acidic residues" evidence="1">
    <location>
        <begin position="156"/>
        <end position="166"/>
    </location>
</feature>
<evidence type="ECO:0000313" key="4">
    <source>
        <dbReference type="Proteomes" id="UP000263377"/>
    </source>
</evidence>
<sequence length="413" mass="42861">MRETDEVARLLQELKSRSGLSYGALAKRLHLSTSALHRYCNGDVMPTEFAPLDHFSRVCEATPQERVELYRLWVVVRATRGNRPTAAPEPVAPAPPAAPVPPATAVPEAAPAPEPVPDRAPAVPSRRRTRRRGVLAAVTVIALLVAVGVVATGLRLRPDGETDPARAADAGPSTGSPAPSLSPQLSAAAVAAAAVAAAGASSPGATGGADPSTSAPISVAVHPSGWDAKCDQYVVNRPPSEVPRPPAVPEAAGWASQVGAVPGHSRSVKLTVQGTGWDTVLLTGLNVRVTRVAAPLAWNAYSMGEGCAGGVGARSYRIDLDAARPVPVVADGSGSLPVVVTQSEPAVIEVTAETTTHDVSWYLELEWTSGNRKGMLPVDLGHGTPFRTSAVKDRPLYAYPAGGQAWEQAPARR</sequence>
<keyword evidence="4" id="KW-1185">Reference proteome</keyword>
<feature type="region of interest" description="Disordered" evidence="1">
    <location>
        <begin position="156"/>
        <end position="183"/>
    </location>
</feature>
<dbReference type="GO" id="GO:0003677">
    <property type="term" value="F:DNA binding"/>
    <property type="evidence" value="ECO:0007669"/>
    <property type="project" value="InterPro"/>
</dbReference>
<dbReference type="CDD" id="cd00093">
    <property type="entry name" value="HTH_XRE"/>
    <property type="match status" value="1"/>
</dbReference>
<dbReference type="InterPro" id="IPR001387">
    <property type="entry name" value="Cro/C1-type_HTH"/>
</dbReference>
<dbReference type="SUPFAM" id="SSF47413">
    <property type="entry name" value="lambda repressor-like DNA-binding domains"/>
    <property type="match status" value="1"/>
</dbReference>
<evidence type="ECO:0000313" key="3">
    <source>
        <dbReference type="EMBL" id="RGD62118.1"/>
    </source>
</evidence>
<proteinExistence type="predicted"/>
<comment type="caution">
    <text evidence="3">The sequence shown here is derived from an EMBL/GenBank/DDBJ whole genome shotgun (WGS) entry which is preliminary data.</text>
</comment>
<name>A0A373A1U3_9ACTN</name>
<dbReference type="Proteomes" id="UP000263377">
    <property type="component" value="Unassembled WGS sequence"/>
</dbReference>
<organism evidence="3 4">
    <name type="scientific">Kitasatospora xanthocidica</name>
    <dbReference type="NCBI Taxonomy" id="83382"/>
    <lineage>
        <taxon>Bacteria</taxon>
        <taxon>Bacillati</taxon>
        <taxon>Actinomycetota</taxon>
        <taxon>Actinomycetes</taxon>
        <taxon>Kitasatosporales</taxon>
        <taxon>Streptomycetaceae</taxon>
        <taxon>Kitasatospora</taxon>
    </lineage>
</organism>
<reference evidence="3 4" key="1">
    <citation type="submission" date="2018-08" db="EMBL/GenBank/DDBJ databases">
        <title>Diversity &amp; Physiological Properties of Lignin-Decomposing Actinobacteria from Soil.</title>
        <authorList>
            <person name="Roh S.G."/>
            <person name="Kim S.B."/>
        </authorList>
    </citation>
    <scope>NUCLEOTIDE SEQUENCE [LARGE SCALE GENOMIC DNA]</scope>
    <source>
        <strain evidence="3 4">MMS17-GH009</strain>
    </source>
</reference>
<gene>
    <name evidence="3" type="ORF">DR950_34125</name>
</gene>
<dbReference type="AlphaFoldDB" id="A0A373A1U3"/>
<keyword evidence="2" id="KW-0472">Membrane</keyword>
<accession>A0A373A1U3</accession>
<protein>
    <submittedName>
        <fullName evidence="3">XRE family transcriptional regulator</fullName>
    </submittedName>
</protein>
<feature type="region of interest" description="Disordered" evidence="1">
    <location>
        <begin position="83"/>
        <end position="129"/>
    </location>
</feature>
<feature type="compositionally biased region" description="Pro residues" evidence="1">
    <location>
        <begin position="90"/>
        <end position="115"/>
    </location>
</feature>
<feature type="transmembrane region" description="Helical" evidence="2">
    <location>
        <begin position="134"/>
        <end position="154"/>
    </location>
</feature>
<dbReference type="EMBL" id="QVIG01000001">
    <property type="protein sequence ID" value="RGD62118.1"/>
    <property type="molecule type" value="Genomic_DNA"/>
</dbReference>
<evidence type="ECO:0000256" key="1">
    <source>
        <dbReference type="SAM" id="MobiDB-lite"/>
    </source>
</evidence>
<dbReference type="RefSeq" id="WP_117490381.1">
    <property type="nucleotide sequence ID" value="NZ_QVIG01000001.1"/>
</dbReference>
<evidence type="ECO:0000256" key="2">
    <source>
        <dbReference type="SAM" id="Phobius"/>
    </source>
</evidence>